<proteinExistence type="predicted"/>
<dbReference type="Pfam" id="PF10049">
    <property type="entry name" value="DUF2283"/>
    <property type="match status" value="1"/>
</dbReference>
<evidence type="ECO:0000313" key="2">
    <source>
        <dbReference type="Proteomes" id="UP001316184"/>
    </source>
</evidence>
<dbReference type="InterPro" id="IPR019270">
    <property type="entry name" value="DUF2283"/>
</dbReference>
<gene>
    <name evidence="1" type="ORF">NQV15_08200</name>
</gene>
<evidence type="ECO:0000313" key="1">
    <source>
        <dbReference type="EMBL" id="UUP15279.1"/>
    </source>
</evidence>
<accession>A0ABY5MDH6</accession>
<protein>
    <submittedName>
        <fullName evidence="1">DUF2283 domain-containing protein</fullName>
    </submittedName>
</protein>
<reference evidence="1 2" key="1">
    <citation type="submission" date="2022-08" db="EMBL/GenBank/DDBJ databases">
        <title>novel species in genus Aeromicrobium.</title>
        <authorList>
            <person name="Ye L."/>
        </authorList>
    </citation>
    <scope>NUCLEOTIDE SEQUENCE [LARGE SCALE GENOMIC DNA]</scope>
    <source>
        <strain evidence="2">zg-Y1379</strain>
    </source>
</reference>
<dbReference type="RefSeq" id="WP_232399334.1">
    <property type="nucleotide sequence ID" value="NZ_CP102173.1"/>
</dbReference>
<organism evidence="1 2">
    <name type="scientific">Aeromicrobium wangtongii</name>
    <dbReference type="NCBI Taxonomy" id="2969247"/>
    <lineage>
        <taxon>Bacteria</taxon>
        <taxon>Bacillati</taxon>
        <taxon>Actinomycetota</taxon>
        <taxon>Actinomycetes</taxon>
        <taxon>Propionibacteriales</taxon>
        <taxon>Nocardioidaceae</taxon>
        <taxon>Aeromicrobium</taxon>
    </lineage>
</organism>
<name>A0ABY5MDH6_9ACTN</name>
<dbReference type="EMBL" id="CP102173">
    <property type="protein sequence ID" value="UUP15279.1"/>
    <property type="molecule type" value="Genomic_DNA"/>
</dbReference>
<sequence length="80" mass="8559">MDSINCTVNVSHDAEVDAAYIAFPGFENESFPTQVTVDHARLKELGVDVILDLTQDGCLAGIEILGATVLLNGRMLPKGQ</sequence>
<keyword evidence="2" id="KW-1185">Reference proteome</keyword>
<dbReference type="Proteomes" id="UP001316184">
    <property type="component" value="Chromosome"/>
</dbReference>